<feature type="transmembrane region" description="Helical" evidence="8">
    <location>
        <begin position="49"/>
        <end position="72"/>
    </location>
</feature>
<dbReference type="Pfam" id="PF00474">
    <property type="entry name" value="SSF"/>
    <property type="match status" value="2"/>
</dbReference>
<feature type="transmembrane region" description="Helical" evidence="8">
    <location>
        <begin position="6"/>
        <end position="28"/>
    </location>
</feature>
<feature type="transmembrane region" description="Helical" evidence="8">
    <location>
        <begin position="297"/>
        <end position="316"/>
    </location>
</feature>
<keyword evidence="4 8" id="KW-0812">Transmembrane</keyword>
<accession>A0A7C4LPE1</accession>
<feature type="transmembrane region" description="Helical" evidence="8">
    <location>
        <begin position="436"/>
        <end position="455"/>
    </location>
</feature>
<dbReference type="InterPro" id="IPR038377">
    <property type="entry name" value="Na/Glc_symporter_sf"/>
</dbReference>
<feature type="transmembrane region" description="Helical" evidence="8">
    <location>
        <begin position="556"/>
        <end position="574"/>
    </location>
</feature>
<dbReference type="GO" id="GO:0015233">
    <property type="term" value="F:pantothenate transmembrane transporter activity"/>
    <property type="evidence" value="ECO:0007669"/>
    <property type="project" value="TreeGrafter"/>
</dbReference>
<feature type="transmembrane region" description="Helical" evidence="8">
    <location>
        <begin position="461"/>
        <end position="483"/>
    </location>
</feature>
<feature type="transmembrane region" description="Helical" evidence="8">
    <location>
        <begin position="382"/>
        <end position="415"/>
    </location>
</feature>
<keyword evidence="6 8" id="KW-0472">Membrane</keyword>
<evidence type="ECO:0000256" key="6">
    <source>
        <dbReference type="ARBA" id="ARBA00023136"/>
    </source>
</evidence>
<feature type="transmembrane region" description="Helical" evidence="8">
    <location>
        <begin position="337"/>
        <end position="362"/>
    </location>
</feature>
<dbReference type="InterPro" id="IPR050277">
    <property type="entry name" value="Sodium:Solute_Symporter"/>
</dbReference>
<dbReference type="AlphaFoldDB" id="A0A7C4LPE1"/>
<protein>
    <submittedName>
        <fullName evidence="9">Sodium:solute symporter</fullName>
    </submittedName>
</protein>
<dbReference type="GO" id="GO:0005886">
    <property type="term" value="C:plasma membrane"/>
    <property type="evidence" value="ECO:0007669"/>
    <property type="project" value="TreeGrafter"/>
</dbReference>
<evidence type="ECO:0000256" key="5">
    <source>
        <dbReference type="ARBA" id="ARBA00022989"/>
    </source>
</evidence>
<reference evidence="9" key="1">
    <citation type="journal article" date="2020" name="mSystems">
        <title>Genome- and Community-Level Interaction Insights into Carbon Utilization and Element Cycling Functions of Hydrothermarchaeota in Hydrothermal Sediment.</title>
        <authorList>
            <person name="Zhou Z."/>
            <person name="Liu Y."/>
            <person name="Xu W."/>
            <person name="Pan J."/>
            <person name="Luo Z.H."/>
            <person name="Li M."/>
        </authorList>
    </citation>
    <scope>NUCLEOTIDE SEQUENCE [LARGE SCALE GENOMIC DNA]</scope>
    <source>
        <strain evidence="9">SpSt-508</strain>
    </source>
</reference>
<dbReference type="PANTHER" id="PTHR48086:SF4">
    <property type="entry name" value="SODIUM_PANTOTHENATE SYMPORTER"/>
    <property type="match status" value="1"/>
</dbReference>
<evidence type="ECO:0000256" key="8">
    <source>
        <dbReference type="SAM" id="Phobius"/>
    </source>
</evidence>
<feature type="transmembrane region" description="Helical" evidence="8">
    <location>
        <begin position="218"/>
        <end position="239"/>
    </location>
</feature>
<keyword evidence="5 8" id="KW-1133">Transmembrane helix</keyword>
<comment type="similarity">
    <text evidence="2 7">Belongs to the sodium:solute symporter (SSF) (TC 2.A.21) family.</text>
</comment>
<comment type="subcellular location">
    <subcellularLocation>
        <location evidence="1">Membrane</location>
        <topology evidence="1">Multi-pass membrane protein</topology>
    </subcellularLocation>
</comment>
<feature type="transmembrane region" description="Helical" evidence="8">
    <location>
        <begin position="246"/>
        <end position="267"/>
    </location>
</feature>
<name>A0A7C4LPE1_9PLAN</name>
<dbReference type="Gene3D" id="1.20.1730.10">
    <property type="entry name" value="Sodium/glucose cotransporter"/>
    <property type="match status" value="1"/>
</dbReference>
<evidence type="ECO:0000256" key="3">
    <source>
        <dbReference type="ARBA" id="ARBA00022448"/>
    </source>
</evidence>
<proteinExistence type="inferred from homology"/>
<dbReference type="EMBL" id="DSVQ01000011">
    <property type="protein sequence ID" value="HGT38651.1"/>
    <property type="molecule type" value="Genomic_DNA"/>
</dbReference>
<evidence type="ECO:0000256" key="4">
    <source>
        <dbReference type="ARBA" id="ARBA00022692"/>
    </source>
</evidence>
<keyword evidence="3" id="KW-0813">Transport</keyword>
<dbReference type="PANTHER" id="PTHR48086">
    <property type="entry name" value="SODIUM/PROLINE SYMPORTER-RELATED"/>
    <property type="match status" value="1"/>
</dbReference>
<evidence type="ECO:0000256" key="7">
    <source>
        <dbReference type="RuleBase" id="RU362091"/>
    </source>
</evidence>
<gene>
    <name evidence="9" type="ORF">ENS64_05230</name>
</gene>
<sequence length="600" mass="64097">MPDVSSHGFSVLFALLAFLAVSVWLGTLAQRAMDRSNFFEGFFLGNRGLGAWTLALTATVQSGGTFMGYPALVYDYGWVGLLWISSYMVVPLTGFAVIGKRLAQLSRKTGAVTVPEIFSERFGDARVGLCASLMIMFFLSFTMCAQFKAGATVMKQAWPGSGPFTFAEPAFDEPETASQSETNTNEKMPAEIAASGPAAAQQPVAAAPAGSSAMDTKYYIGLAVFAATVVGYTMIGGFLASVWTDLFQSVLMVVGVIVLFCLALPAAGGLEHATRTAIEHTGPAYALGPGFHPTRDFLTPALAFSMFVLWVYSGFASPASMIRVMAAQNTEVMRKSIVLLSCYNCLIYVPLAMIAICGRALYPHEKPDEIIPTLAMRLTTEIPGGTLLTALILSAPFGAIMASVSCFVLVIASGLVKDLYLRYVHPQANAHEIRRATNVAMLLVGVVGVLAVIYPPKYLQVLIVFSGSAGAAAFVTPVLMTCYWRRATSWGMLAAMLGGFLTYVTLFALGWLQGWAAGMQPPNNFAEWVLSVLGQDPRIGPATAFRAYYFLGFDPIVWGLLVSAVCGIAVSRLTPPPQESLLQRLFDAPPPTGEPVAEAA</sequence>
<evidence type="ECO:0000256" key="1">
    <source>
        <dbReference type="ARBA" id="ARBA00004141"/>
    </source>
</evidence>
<dbReference type="PROSITE" id="PS50283">
    <property type="entry name" value="NA_SOLUT_SYMP_3"/>
    <property type="match status" value="1"/>
</dbReference>
<evidence type="ECO:0000313" key="9">
    <source>
        <dbReference type="EMBL" id="HGT38651.1"/>
    </source>
</evidence>
<organism evidence="9">
    <name type="scientific">Schlesneria paludicola</name>
    <dbReference type="NCBI Taxonomy" id="360056"/>
    <lineage>
        <taxon>Bacteria</taxon>
        <taxon>Pseudomonadati</taxon>
        <taxon>Planctomycetota</taxon>
        <taxon>Planctomycetia</taxon>
        <taxon>Planctomycetales</taxon>
        <taxon>Planctomycetaceae</taxon>
        <taxon>Schlesneria</taxon>
    </lineage>
</organism>
<feature type="transmembrane region" description="Helical" evidence="8">
    <location>
        <begin position="78"/>
        <end position="98"/>
    </location>
</feature>
<feature type="transmembrane region" description="Helical" evidence="8">
    <location>
        <begin position="490"/>
        <end position="512"/>
    </location>
</feature>
<dbReference type="InterPro" id="IPR001734">
    <property type="entry name" value="Na/solute_symporter"/>
</dbReference>
<comment type="caution">
    <text evidence="9">The sequence shown here is derived from an EMBL/GenBank/DDBJ whole genome shotgun (WGS) entry which is preliminary data.</text>
</comment>
<evidence type="ECO:0000256" key="2">
    <source>
        <dbReference type="ARBA" id="ARBA00006434"/>
    </source>
</evidence>
<feature type="transmembrane region" description="Helical" evidence="8">
    <location>
        <begin position="127"/>
        <end position="149"/>
    </location>
</feature>